<keyword evidence="3 4" id="KW-0961">Cell wall biogenesis/degradation</keyword>
<evidence type="ECO:0000256" key="1">
    <source>
        <dbReference type="ARBA" id="ARBA00022729"/>
    </source>
</evidence>
<evidence type="ECO:0000259" key="7">
    <source>
        <dbReference type="PROSITE" id="PS51724"/>
    </source>
</evidence>
<dbReference type="Gene3D" id="3.30.70.1070">
    <property type="entry name" value="Sporulation related repeat"/>
    <property type="match status" value="1"/>
</dbReference>
<dbReference type="InterPro" id="IPR007730">
    <property type="entry name" value="SPOR-like_dom"/>
</dbReference>
<comment type="similarity">
    <text evidence="4 5">Belongs to the RlpA family.</text>
</comment>
<accession>A0A8J6YQ53</accession>
<name>A0A8J6YQ53_9PROT</name>
<dbReference type="EMBL" id="JACZHT010000006">
    <property type="protein sequence ID" value="MBE1237661.1"/>
    <property type="molecule type" value="Genomic_DNA"/>
</dbReference>
<dbReference type="InterPro" id="IPR034718">
    <property type="entry name" value="RlpA"/>
</dbReference>
<dbReference type="GO" id="GO:0009279">
    <property type="term" value="C:cell outer membrane"/>
    <property type="evidence" value="ECO:0007669"/>
    <property type="project" value="TreeGrafter"/>
</dbReference>
<keyword evidence="1" id="KW-0732">Signal</keyword>
<dbReference type="SUPFAM" id="SSF50685">
    <property type="entry name" value="Barwin-like endoglucanases"/>
    <property type="match status" value="1"/>
</dbReference>
<dbReference type="Gene3D" id="2.40.40.10">
    <property type="entry name" value="RlpA-like domain"/>
    <property type="match status" value="1"/>
</dbReference>
<evidence type="ECO:0000256" key="6">
    <source>
        <dbReference type="SAM" id="MobiDB-lite"/>
    </source>
</evidence>
<dbReference type="PROSITE" id="PS51724">
    <property type="entry name" value="SPOR"/>
    <property type="match status" value="1"/>
</dbReference>
<dbReference type="InterPro" id="IPR009009">
    <property type="entry name" value="RlpA-like_DPBB"/>
</dbReference>
<dbReference type="CDD" id="cd22268">
    <property type="entry name" value="DPBB_RlpA-like"/>
    <property type="match status" value="1"/>
</dbReference>
<keyword evidence="2 4" id="KW-0456">Lyase</keyword>
<dbReference type="EC" id="4.2.2.-" evidence="4"/>
<protein>
    <recommendedName>
        <fullName evidence="4">Endolytic peptidoglycan transglycosylase RlpA</fullName>
        <ecNumber evidence="4">4.2.2.-</ecNumber>
    </recommendedName>
</protein>
<dbReference type="Pfam" id="PF05036">
    <property type="entry name" value="SPOR"/>
    <property type="match status" value="1"/>
</dbReference>
<feature type="domain" description="SPOR" evidence="7">
    <location>
        <begin position="227"/>
        <end position="305"/>
    </location>
</feature>
<dbReference type="InterPro" id="IPR036908">
    <property type="entry name" value="RlpA-like_sf"/>
</dbReference>
<keyword evidence="9" id="KW-1185">Reference proteome</keyword>
<evidence type="ECO:0000256" key="4">
    <source>
        <dbReference type="HAMAP-Rule" id="MF_02071"/>
    </source>
</evidence>
<feature type="region of interest" description="Disordered" evidence="6">
    <location>
        <begin position="1"/>
        <end position="20"/>
    </location>
</feature>
<feature type="region of interest" description="Disordered" evidence="6">
    <location>
        <begin position="187"/>
        <end position="210"/>
    </location>
</feature>
<dbReference type="Proteomes" id="UP000631034">
    <property type="component" value="Unassembled WGS sequence"/>
</dbReference>
<comment type="function">
    <text evidence="4">Lytic transglycosylase with a strong preference for naked glycan strands that lack stem peptides.</text>
</comment>
<dbReference type="GO" id="GO:0071555">
    <property type="term" value="P:cell wall organization"/>
    <property type="evidence" value="ECO:0007669"/>
    <property type="project" value="UniProtKB-KW"/>
</dbReference>
<organism evidence="8 9">
    <name type="scientific">Phaeovibrio sulfidiphilus</name>
    <dbReference type="NCBI Taxonomy" id="1220600"/>
    <lineage>
        <taxon>Bacteria</taxon>
        <taxon>Pseudomonadati</taxon>
        <taxon>Pseudomonadota</taxon>
        <taxon>Alphaproteobacteria</taxon>
        <taxon>Rhodospirillales</taxon>
        <taxon>Rhodospirillaceae</taxon>
        <taxon>Phaeovibrio</taxon>
    </lineage>
</organism>
<dbReference type="AlphaFoldDB" id="A0A8J6YQ53"/>
<dbReference type="SUPFAM" id="SSF110997">
    <property type="entry name" value="Sporulation related repeat"/>
    <property type="match status" value="1"/>
</dbReference>
<gene>
    <name evidence="4" type="primary">rlpA</name>
    <name evidence="8" type="ORF">IHV25_08370</name>
</gene>
<dbReference type="Pfam" id="PF03330">
    <property type="entry name" value="DPBB_1"/>
    <property type="match status" value="1"/>
</dbReference>
<dbReference type="HAMAP" id="MF_02071">
    <property type="entry name" value="RlpA"/>
    <property type="match status" value="1"/>
</dbReference>
<comment type="caution">
    <text evidence="8">The sequence shown here is derived from an EMBL/GenBank/DDBJ whole genome shotgun (WGS) entry which is preliminary data.</text>
</comment>
<evidence type="ECO:0000313" key="8">
    <source>
        <dbReference type="EMBL" id="MBE1237661.1"/>
    </source>
</evidence>
<evidence type="ECO:0000256" key="2">
    <source>
        <dbReference type="ARBA" id="ARBA00023239"/>
    </source>
</evidence>
<sequence>MTAARACPTRGAGLSVTDGASGPCAPRAGSVRAFAAVCLAVAALCAGCAPKVSKPSGAGAYKVGRPYQINGRWYHPREDYTYDRTGIASWYGPGFHGKTTANGEIFNQHDISAAHPTLPMPSIARVTNLDNGRSITVRINDRGPFANDRVIDLSKGAAHSLGFVNKGTTRVRVRILAAESRAAKVQAMGGRSGPVTGPVTVSSPWPSQADRPRAVETAARTVANAVLERAGLSWIQVGAFASRENAERLSRSLGSLGNSLVSEGRFGDHSLYRVRLGPFESTADAQRVLSHVRVAGYPDARIMTD</sequence>
<dbReference type="RefSeq" id="WP_192534667.1">
    <property type="nucleotide sequence ID" value="NZ_JACZHT010000006.1"/>
</dbReference>
<dbReference type="InterPro" id="IPR012997">
    <property type="entry name" value="RplA"/>
</dbReference>
<dbReference type="NCBIfam" id="TIGR00413">
    <property type="entry name" value="rlpA"/>
    <property type="match status" value="1"/>
</dbReference>
<evidence type="ECO:0000313" key="9">
    <source>
        <dbReference type="Proteomes" id="UP000631034"/>
    </source>
</evidence>
<dbReference type="GO" id="GO:0042834">
    <property type="term" value="F:peptidoglycan binding"/>
    <property type="evidence" value="ECO:0007669"/>
    <property type="project" value="InterPro"/>
</dbReference>
<evidence type="ECO:0000256" key="3">
    <source>
        <dbReference type="ARBA" id="ARBA00023316"/>
    </source>
</evidence>
<dbReference type="PANTHER" id="PTHR34183">
    <property type="entry name" value="ENDOLYTIC PEPTIDOGLYCAN TRANSGLYCOSYLASE RLPA"/>
    <property type="match status" value="1"/>
</dbReference>
<evidence type="ECO:0000256" key="5">
    <source>
        <dbReference type="RuleBase" id="RU003495"/>
    </source>
</evidence>
<dbReference type="InterPro" id="IPR036680">
    <property type="entry name" value="SPOR-like_sf"/>
</dbReference>
<dbReference type="GO" id="GO:0008932">
    <property type="term" value="F:lytic endotransglycosylase activity"/>
    <property type="evidence" value="ECO:0007669"/>
    <property type="project" value="UniProtKB-UniRule"/>
</dbReference>
<proteinExistence type="inferred from homology"/>
<dbReference type="PANTHER" id="PTHR34183:SF1">
    <property type="entry name" value="ENDOLYTIC PEPTIDOGLYCAN TRANSGLYCOSYLASE RLPA"/>
    <property type="match status" value="1"/>
</dbReference>
<dbReference type="GO" id="GO:0000270">
    <property type="term" value="P:peptidoglycan metabolic process"/>
    <property type="evidence" value="ECO:0007669"/>
    <property type="project" value="UniProtKB-UniRule"/>
</dbReference>
<reference evidence="8" key="1">
    <citation type="submission" date="2020-10" db="EMBL/GenBank/DDBJ databases">
        <title>Genome sequence of the unusual species of purple photosynthetic bacteria, Phaeovibrio sulfidiphilus DSM 23193, type strain.</title>
        <authorList>
            <person name="Kyndt J.A."/>
            <person name="Meyer T.E."/>
        </authorList>
    </citation>
    <scope>NUCLEOTIDE SEQUENCE</scope>
    <source>
        <strain evidence="8">DSM 23193</strain>
    </source>
</reference>